<feature type="chain" id="PRO_5013063348" description="Short-chain fatty acid transporter" evidence="1">
    <location>
        <begin position="26"/>
        <end position="125"/>
    </location>
</feature>
<reference evidence="2" key="1">
    <citation type="submission" date="2016-09" db="EMBL/GenBank/DDBJ databases">
        <authorList>
            <person name="Capua I."/>
            <person name="De Benedictis P."/>
            <person name="Joannis T."/>
            <person name="Lombin L.H."/>
            <person name="Cattoli G."/>
        </authorList>
    </citation>
    <scope>NUCLEOTIDE SEQUENCE</scope>
    <source>
        <strain evidence="2">B9</strain>
    </source>
</reference>
<dbReference type="AlphaFoldDB" id="A0A1K0IHA0"/>
<protein>
    <recommendedName>
        <fullName evidence="3">Short-chain fatty acid transporter</fullName>
    </recommendedName>
</protein>
<organism evidence="2">
    <name type="scientific">Cupriavidus necator</name>
    <name type="common">Alcaligenes eutrophus</name>
    <name type="synonym">Ralstonia eutropha</name>
    <dbReference type="NCBI Taxonomy" id="106590"/>
    <lineage>
        <taxon>Bacteria</taxon>
        <taxon>Pseudomonadati</taxon>
        <taxon>Pseudomonadota</taxon>
        <taxon>Betaproteobacteria</taxon>
        <taxon>Burkholderiales</taxon>
        <taxon>Burkholderiaceae</taxon>
        <taxon>Cupriavidus</taxon>
    </lineage>
</organism>
<dbReference type="PROSITE" id="PS51257">
    <property type="entry name" value="PROKAR_LIPOPROTEIN"/>
    <property type="match status" value="1"/>
</dbReference>
<dbReference type="RefSeq" id="WP_340525789.1">
    <property type="nucleotide sequence ID" value="NZ_FMSH01000223.1"/>
</dbReference>
<proteinExistence type="predicted"/>
<evidence type="ECO:0000256" key="1">
    <source>
        <dbReference type="SAM" id="SignalP"/>
    </source>
</evidence>
<accession>A0A1K0IHA0</accession>
<gene>
    <name evidence="2" type="ORF">CNECB9_30029</name>
</gene>
<feature type="signal peptide" evidence="1">
    <location>
        <begin position="1"/>
        <end position="25"/>
    </location>
</feature>
<dbReference type="EMBL" id="FMSH01000223">
    <property type="protein sequence ID" value="SCU76368.1"/>
    <property type="molecule type" value="Genomic_DNA"/>
</dbReference>
<evidence type="ECO:0000313" key="2">
    <source>
        <dbReference type="EMBL" id="SCU76368.1"/>
    </source>
</evidence>
<keyword evidence="1" id="KW-0732">Signal</keyword>
<name>A0A1K0IHA0_CUPNE</name>
<sequence>MIRASCLCLPLVCLLAACETPPQMAPRPVPPATTRITVDPQAASRAASTACEPALAEALKRRYPQPGSVMLMADREQYYLRPNAQTSVNGEGVFEPDDSSSAIGFHYACLYNARTGKVDDVQMRY</sequence>
<evidence type="ECO:0008006" key="3">
    <source>
        <dbReference type="Google" id="ProtNLM"/>
    </source>
</evidence>